<evidence type="ECO:0000256" key="3">
    <source>
        <dbReference type="ARBA" id="ARBA00022723"/>
    </source>
</evidence>
<gene>
    <name evidence="12" type="ORF">Adt_09203</name>
</gene>
<evidence type="ECO:0000256" key="1">
    <source>
        <dbReference type="ARBA" id="ARBA00004123"/>
    </source>
</evidence>
<protein>
    <submittedName>
        <fullName evidence="12">Zinc finger protein CONSTANS-LIKE 10</fullName>
    </submittedName>
</protein>
<dbReference type="AlphaFoldDB" id="A0ABD1UGJ4"/>
<evidence type="ECO:0000256" key="6">
    <source>
        <dbReference type="ARBA" id="ARBA00022833"/>
    </source>
</evidence>
<dbReference type="InterPro" id="IPR010402">
    <property type="entry name" value="CCT_domain"/>
</dbReference>
<dbReference type="InterPro" id="IPR000315">
    <property type="entry name" value="Znf_B-box"/>
</dbReference>
<dbReference type="Proteomes" id="UP001604336">
    <property type="component" value="Unassembled WGS sequence"/>
</dbReference>
<dbReference type="GO" id="GO:0005634">
    <property type="term" value="C:nucleus"/>
    <property type="evidence" value="ECO:0007669"/>
    <property type="project" value="UniProtKB-SubCell"/>
</dbReference>
<dbReference type="SMART" id="SM00336">
    <property type="entry name" value="BBOX"/>
    <property type="match status" value="1"/>
</dbReference>
<keyword evidence="6" id="KW-0862">Zinc</keyword>
<keyword evidence="5 8" id="KW-0863">Zinc-finger</keyword>
<evidence type="ECO:0000313" key="13">
    <source>
        <dbReference type="Proteomes" id="UP001604336"/>
    </source>
</evidence>
<dbReference type="EMBL" id="JBFOLK010000003">
    <property type="protein sequence ID" value="KAL2524149.1"/>
    <property type="molecule type" value="Genomic_DNA"/>
</dbReference>
<dbReference type="GO" id="GO:0008270">
    <property type="term" value="F:zinc ion binding"/>
    <property type="evidence" value="ECO:0007669"/>
    <property type="project" value="UniProtKB-KW"/>
</dbReference>
<evidence type="ECO:0000256" key="5">
    <source>
        <dbReference type="ARBA" id="ARBA00022771"/>
    </source>
</evidence>
<reference evidence="13" key="1">
    <citation type="submission" date="2024-07" db="EMBL/GenBank/DDBJ databases">
        <title>Two chromosome-level genome assemblies of Korean endemic species Abeliophyllum distichum and Forsythia ovata (Oleaceae).</title>
        <authorList>
            <person name="Jang H."/>
        </authorList>
    </citation>
    <scope>NUCLEOTIDE SEQUENCE [LARGE SCALE GENOMIC DNA]</scope>
</reference>
<dbReference type="CDD" id="cd19821">
    <property type="entry name" value="Bbox1_BBX-like"/>
    <property type="match status" value="1"/>
</dbReference>
<name>A0ABD1UGJ4_9LAMI</name>
<dbReference type="GO" id="GO:0006355">
    <property type="term" value="P:regulation of DNA-templated transcription"/>
    <property type="evidence" value="ECO:0007669"/>
    <property type="project" value="UniProtKB-ARBA"/>
</dbReference>
<dbReference type="PROSITE" id="PS50119">
    <property type="entry name" value="ZF_BBOX"/>
    <property type="match status" value="2"/>
</dbReference>
<evidence type="ECO:0000259" key="11">
    <source>
        <dbReference type="PROSITE" id="PS51017"/>
    </source>
</evidence>
<keyword evidence="3" id="KW-0479">Metal-binding</keyword>
<dbReference type="PANTHER" id="PTHR31717">
    <property type="entry name" value="ZINC FINGER PROTEIN CONSTANS-LIKE 10"/>
    <property type="match status" value="1"/>
</dbReference>
<accession>A0ABD1UGJ4</accession>
<sequence>MGNGVGKLSVCFTGAVNPDEARRRRKDMPMMISDPLDDLGHSFCYVRPELTRLSSSKVHTEYEEASTTTFRSISGAAVSANTSTPLSTAFVDHYSYNSIDRASAFESSTSFGVNPPWFRCDGGISPSQFWGETSTHSGESCRVWKKMGQLCDFCSEQRSMVYCRSDAAYLCLSCDRTIHSANALSRRHSRTLVCERCNSQPAVVRCIPENVSLCQNCNWNAHGSPTSDTGHKRKTINCYSGCPSASELSSIWSFFAMDDSSCKHEIGSLSLEEEDQSPSHYQLMPIEYNRAENAMDPTTSEADRFCGKGSFDRPNEKARLSSPNGLGPFDDDDDDLYKDFNISDIDLSLENFEELFGESLGTPQQFFDDGLDSLFEIPTLCGAEINKEACSKPVFADSVSSCATDQDIGFPRQAQSNRSFSFSGQTGESSMGDYQECGMSSMFTLGETQCIISCPESQLPSASRDSAVLRYREKKKLREFSKKIRYVTRKARADVRKRVKGRFVKVGDPYDYDPLCHASCH</sequence>
<keyword evidence="13" id="KW-1185">Reference proteome</keyword>
<comment type="caution">
    <text evidence="12">The sequence shown here is derived from an EMBL/GenBank/DDBJ whole genome shotgun (WGS) entry which is preliminary data.</text>
</comment>
<dbReference type="PANTHER" id="PTHR31717:SF138">
    <property type="entry name" value="CONSTANS-LIKE PROTEIN DAYS TO HEADING ON CHROMOSOME 2"/>
    <property type="match status" value="1"/>
</dbReference>
<evidence type="ECO:0000256" key="2">
    <source>
        <dbReference type="ARBA" id="ARBA00010024"/>
    </source>
</evidence>
<dbReference type="InterPro" id="IPR049808">
    <property type="entry name" value="CONSTANS-like_Bbox1"/>
</dbReference>
<evidence type="ECO:0000256" key="9">
    <source>
        <dbReference type="PROSITE-ProRule" id="PRU00357"/>
    </source>
</evidence>
<evidence type="ECO:0000313" key="12">
    <source>
        <dbReference type="EMBL" id="KAL2524149.1"/>
    </source>
</evidence>
<evidence type="ECO:0000256" key="4">
    <source>
        <dbReference type="ARBA" id="ARBA00022737"/>
    </source>
</evidence>
<keyword evidence="4" id="KW-0677">Repeat</keyword>
<comment type="subcellular location">
    <subcellularLocation>
        <location evidence="1 9">Nucleus</location>
    </subcellularLocation>
</comment>
<evidence type="ECO:0000259" key="10">
    <source>
        <dbReference type="PROSITE" id="PS50119"/>
    </source>
</evidence>
<comment type="similarity">
    <text evidence="2">Belongs to the CONSTANS family.</text>
</comment>
<dbReference type="Pfam" id="PF06203">
    <property type="entry name" value="CCT"/>
    <property type="match status" value="1"/>
</dbReference>
<proteinExistence type="inferred from homology"/>
<feature type="domain" description="B box-type" evidence="10">
    <location>
        <begin position="146"/>
        <end position="193"/>
    </location>
</feature>
<keyword evidence="7 9" id="KW-0539">Nucleus</keyword>
<feature type="domain" description="B box-type" evidence="10">
    <location>
        <begin position="189"/>
        <end position="236"/>
    </location>
</feature>
<organism evidence="12 13">
    <name type="scientific">Abeliophyllum distichum</name>
    <dbReference type="NCBI Taxonomy" id="126358"/>
    <lineage>
        <taxon>Eukaryota</taxon>
        <taxon>Viridiplantae</taxon>
        <taxon>Streptophyta</taxon>
        <taxon>Embryophyta</taxon>
        <taxon>Tracheophyta</taxon>
        <taxon>Spermatophyta</taxon>
        <taxon>Magnoliopsida</taxon>
        <taxon>eudicotyledons</taxon>
        <taxon>Gunneridae</taxon>
        <taxon>Pentapetalae</taxon>
        <taxon>asterids</taxon>
        <taxon>lamiids</taxon>
        <taxon>Lamiales</taxon>
        <taxon>Oleaceae</taxon>
        <taxon>Forsythieae</taxon>
        <taxon>Abeliophyllum</taxon>
    </lineage>
</organism>
<dbReference type="Pfam" id="PF22586">
    <property type="entry name" value="ANCHR-like_BBOX"/>
    <property type="match status" value="1"/>
</dbReference>
<evidence type="ECO:0000256" key="7">
    <source>
        <dbReference type="ARBA" id="ARBA00023242"/>
    </source>
</evidence>
<feature type="domain" description="CCT" evidence="11">
    <location>
        <begin position="464"/>
        <end position="506"/>
    </location>
</feature>
<dbReference type="PROSITE" id="PS51017">
    <property type="entry name" value="CCT"/>
    <property type="match status" value="1"/>
</dbReference>
<evidence type="ECO:0000256" key="8">
    <source>
        <dbReference type="PROSITE-ProRule" id="PRU00024"/>
    </source>
</evidence>